<sequence length="318" mass="36011">MMIEPAMRSSLWRFNYPGAEPNYNDNGVNCGGFTNQHERQNGRCGYVVTRSKDHGIMRLIIMYQPSAFYSIRYLGGNDIESIHNESLSRLHDLQVLNLKENDIETIRNDTFSDLGNLTFLSLESNRISELPGKAFGSLTKLTLLSLESNRITELPAKAFRSLTSLTVLLMAFNSLSDVSGLFEDLKKLKQLDLSDNQLICNCALVSLKDLYIVLDHGDGIICPDTTGVDLQTIPDYDLCTNKGDFCRHENVTIIDGHSIDTLYGISVIRCAFMCDVNQECNAFQHDNDLQLVCDLWNIRHKSAWLTNVTRYVDLYDRC</sequence>
<evidence type="ECO:0000313" key="5">
    <source>
        <dbReference type="EMBL" id="CAG2252644.1"/>
    </source>
</evidence>
<proteinExistence type="predicted"/>
<keyword evidence="2" id="KW-0732">Signal</keyword>
<gene>
    <name evidence="5" type="ORF">MEDL_64217</name>
</gene>
<evidence type="ECO:0000313" key="6">
    <source>
        <dbReference type="Proteomes" id="UP000683360"/>
    </source>
</evidence>
<feature type="domain" description="Apple" evidence="4">
    <location>
        <begin position="239"/>
        <end position="318"/>
    </location>
</feature>
<dbReference type="InterPro" id="IPR003609">
    <property type="entry name" value="Pan_app"/>
</dbReference>
<dbReference type="InterPro" id="IPR001611">
    <property type="entry name" value="Leu-rich_rpt"/>
</dbReference>
<dbReference type="OrthoDB" id="6113682at2759"/>
<accession>A0A8S3V828</accession>
<dbReference type="SMART" id="SM00369">
    <property type="entry name" value="LRR_TYP"/>
    <property type="match status" value="5"/>
</dbReference>
<dbReference type="Pfam" id="PF13855">
    <property type="entry name" value="LRR_8"/>
    <property type="match status" value="2"/>
</dbReference>
<evidence type="ECO:0000256" key="3">
    <source>
        <dbReference type="ARBA" id="ARBA00022737"/>
    </source>
</evidence>
<keyword evidence="6" id="KW-1185">Reference proteome</keyword>
<protein>
    <recommendedName>
        <fullName evidence="4">Apple domain-containing protein</fullName>
    </recommendedName>
</protein>
<dbReference type="SUPFAM" id="SSF57414">
    <property type="entry name" value="Hairpin loop containing domain-like"/>
    <property type="match status" value="1"/>
</dbReference>
<dbReference type="PROSITE" id="PS50948">
    <property type="entry name" value="PAN"/>
    <property type="match status" value="1"/>
</dbReference>
<organism evidence="5 6">
    <name type="scientific">Mytilus edulis</name>
    <name type="common">Blue mussel</name>
    <dbReference type="NCBI Taxonomy" id="6550"/>
    <lineage>
        <taxon>Eukaryota</taxon>
        <taxon>Metazoa</taxon>
        <taxon>Spiralia</taxon>
        <taxon>Lophotrochozoa</taxon>
        <taxon>Mollusca</taxon>
        <taxon>Bivalvia</taxon>
        <taxon>Autobranchia</taxon>
        <taxon>Pteriomorphia</taxon>
        <taxon>Mytilida</taxon>
        <taxon>Mytiloidea</taxon>
        <taxon>Mytilidae</taxon>
        <taxon>Mytilinae</taxon>
        <taxon>Mytilus</taxon>
    </lineage>
</organism>
<evidence type="ECO:0000259" key="4">
    <source>
        <dbReference type="PROSITE" id="PS50948"/>
    </source>
</evidence>
<dbReference type="PROSITE" id="PS51450">
    <property type="entry name" value="LRR"/>
    <property type="match status" value="3"/>
</dbReference>
<reference evidence="5" key="1">
    <citation type="submission" date="2021-03" db="EMBL/GenBank/DDBJ databases">
        <authorList>
            <person name="Bekaert M."/>
        </authorList>
    </citation>
    <scope>NUCLEOTIDE SEQUENCE</scope>
</reference>
<dbReference type="Proteomes" id="UP000683360">
    <property type="component" value="Unassembled WGS sequence"/>
</dbReference>
<evidence type="ECO:0000256" key="1">
    <source>
        <dbReference type="ARBA" id="ARBA00022614"/>
    </source>
</evidence>
<dbReference type="SUPFAM" id="SSF52058">
    <property type="entry name" value="L domain-like"/>
    <property type="match status" value="1"/>
</dbReference>
<dbReference type="InterPro" id="IPR050328">
    <property type="entry name" value="Dev_Immune_Receptor"/>
</dbReference>
<evidence type="ECO:0000256" key="2">
    <source>
        <dbReference type="ARBA" id="ARBA00022729"/>
    </source>
</evidence>
<dbReference type="PANTHER" id="PTHR24373">
    <property type="entry name" value="SLIT RELATED LEUCINE-RICH REPEAT NEURONAL PROTEIN"/>
    <property type="match status" value="1"/>
</dbReference>
<dbReference type="EMBL" id="CAJPWZ010003127">
    <property type="protein sequence ID" value="CAG2252644.1"/>
    <property type="molecule type" value="Genomic_DNA"/>
</dbReference>
<keyword evidence="3" id="KW-0677">Repeat</keyword>
<dbReference type="AlphaFoldDB" id="A0A8S3V828"/>
<dbReference type="Gene3D" id="3.80.10.10">
    <property type="entry name" value="Ribonuclease Inhibitor"/>
    <property type="match status" value="1"/>
</dbReference>
<keyword evidence="1" id="KW-0433">Leucine-rich repeat</keyword>
<dbReference type="InterPro" id="IPR003591">
    <property type="entry name" value="Leu-rich_rpt_typical-subtyp"/>
</dbReference>
<dbReference type="InterPro" id="IPR032675">
    <property type="entry name" value="LRR_dom_sf"/>
</dbReference>
<dbReference type="SMART" id="SM00365">
    <property type="entry name" value="LRR_SD22"/>
    <property type="match status" value="5"/>
</dbReference>
<comment type="caution">
    <text evidence="5">The sequence shown here is derived from an EMBL/GenBank/DDBJ whole genome shotgun (WGS) entry which is preliminary data.</text>
</comment>
<dbReference type="PANTHER" id="PTHR24373:SF275">
    <property type="entry name" value="TIR DOMAIN-CONTAINING PROTEIN"/>
    <property type="match status" value="1"/>
</dbReference>
<name>A0A8S3V828_MYTED</name>